<feature type="domain" description="Protein kinase" evidence="6">
    <location>
        <begin position="92"/>
        <end position="351"/>
    </location>
</feature>
<dbReference type="GO" id="GO:0005524">
    <property type="term" value="F:ATP binding"/>
    <property type="evidence" value="ECO:0007669"/>
    <property type="project" value="UniProtKB-UniRule"/>
</dbReference>
<comment type="subunit">
    <text evidence="1">Monomer.</text>
</comment>
<gene>
    <name evidence="7" type="ORF">SteCoe_3547</name>
</gene>
<reference evidence="7 8" key="1">
    <citation type="submission" date="2016-11" db="EMBL/GenBank/DDBJ databases">
        <title>The macronuclear genome of Stentor coeruleus: a giant cell with tiny introns.</title>
        <authorList>
            <person name="Slabodnick M."/>
            <person name="Ruby J.G."/>
            <person name="Reiff S.B."/>
            <person name="Swart E.C."/>
            <person name="Gosai S."/>
            <person name="Prabakaran S."/>
            <person name="Witkowska E."/>
            <person name="Larue G.E."/>
            <person name="Fisher S."/>
            <person name="Freeman R.M."/>
            <person name="Gunawardena J."/>
            <person name="Chu W."/>
            <person name="Stover N.A."/>
            <person name="Gregory B.D."/>
            <person name="Nowacki M."/>
            <person name="Derisi J."/>
            <person name="Roy S.W."/>
            <person name="Marshall W.F."/>
            <person name="Sood P."/>
        </authorList>
    </citation>
    <scope>NUCLEOTIDE SEQUENCE [LARGE SCALE GENOMIC DNA]</scope>
    <source>
        <strain evidence="7">WM001</strain>
    </source>
</reference>
<keyword evidence="3 4" id="KW-0067">ATP-binding</keyword>
<evidence type="ECO:0000256" key="3">
    <source>
        <dbReference type="ARBA" id="ARBA00022840"/>
    </source>
</evidence>
<evidence type="ECO:0000256" key="5">
    <source>
        <dbReference type="RuleBase" id="RU000304"/>
    </source>
</evidence>
<dbReference type="Proteomes" id="UP000187209">
    <property type="component" value="Unassembled WGS sequence"/>
</dbReference>
<dbReference type="InterPro" id="IPR008271">
    <property type="entry name" value="Ser/Thr_kinase_AS"/>
</dbReference>
<dbReference type="OrthoDB" id="10252354at2759"/>
<keyword evidence="5" id="KW-0723">Serine/threonine-protein kinase</keyword>
<dbReference type="PANTHER" id="PTHR24346:SF30">
    <property type="entry name" value="MATERNAL EMBRYONIC LEUCINE ZIPPER KINASE"/>
    <property type="match status" value="1"/>
</dbReference>
<sequence length="395" mass="45209">MEEDSIPKSVTIFLNGKLDKKCEVKLYKSLTVTDVIQGCKEKLSLNNHIRCKLLDSRGEELSDDDLEFINNEEPLFLSQGEKFAKSSSMAIYQEIRKLGQGGFGTVYLYRNKLTNKEVAIKFIDLRKIFSPQDVQRLFSEISILRGLKHKNIVDLIDVFDLENKSCFVMEFCSGGELKDYVQNSGPLPEKEVYRIVIQIVDAIRYCHNSSIVHRDLKLENIIFLRPSRKTVKIVDFGISGMFFLGKESENERSDAGSLHYVAPEVLTRSDNRANPALDIWSLGCIIYAMLTKTLPFSGKTRKEVMSKIINCEYPPLPSTISKPWHKLIKGMLRKRPDSRWDMIRISDHLFKYKDLGNVDVSDDSFDKKSKIVATKSNGFFNVRRDRGKTPNKANA</sequence>
<dbReference type="Gene3D" id="1.10.510.10">
    <property type="entry name" value="Transferase(Phosphotransferase) domain 1"/>
    <property type="match status" value="1"/>
</dbReference>
<dbReference type="PROSITE" id="PS00108">
    <property type="entry name" value="PROTEIN_KINASE_ST"/>
    <property type="match status" value="1"/>
</dbReference>
<evidence type="ECO:0000256" key="2">
    <source>
        <dbReference type="ARBA" id="ARBA00022741"/>
    </source>
</evidence>
<evidence type="ECO:0000256" key="4">
    <source>
        <dbReference type="PROSITE-ProRule" id="PRU10141"/>
    </source>
</evidence>
<keyword evidence="8" id="KW-1185">Reference proteome</keyword>
<dbReference type="Pfam" id="PF00069">
    <property type="entry name" value="Pkinase"/>
    <property type="match status" value="1"/>
</dbReference>
<feature type="binding site" evidence="4">
    <location>
        <position position="121"/>
    </location>
    <ligand>
        <name>ATP</name>
        <dbReference type="ChEBI" id="CHEBI:30616"/>
    </ligand>
</feature>
<dbReference type="SUPFAM" id="SSF56112">
    <property type="entry name" value="Protein kinase-like (PK-like)"/>
    <property type="match status" value="1"/>
</dbReference>
<evidence type="ECO:0000313" key="8">
    <source>
        <dbReference type="Proteomes" id="UP000187209"/>
    </source>
</evidence>
<dbReference type="FunFam" id="1.10.510.10:FF:000571">
    <property type="entry name" value="Maternal embryonic leucine zipper kinase"/>
    <property type="match status" value="1"/>
</dbReference>
<dbReference type="InterPro" id="IPR000719">
    <property type="entry name" value="Prot_kinase_dom"/>
</dbReference>
<dbReference type="GO" id="GO:0035556">
    <property type="term" value="P:intracellular signal transduction"/>
    <property type="evidence" value="ECO:0007669"/>
    <property type="project" value="TreeGrafter"/>
</dbReference>
<dbReference type="SMART" id="SM00220">
    <property type="entry name" value="S_TKc"/>
    <property type="match status" value="1"/>
</dbReference>
<keyword evidence="5" id="KW-0808">Transferase</keyword>
<comment type="caution">
    <text evidence="7">The sequence shown here is derived from an EMBL/GenBank/DDBJ whole genome shotgun (WGS) entry which is preliminary data.</text>
</comment>
<dbReference type="AlphaFoldDB" id="A0A1R2CWQ5"/>
<evidence type="ECO:0000259" key="6">
    <source>
        <dbReference type="PROSITE" id="PS50011"/>
    </source>
</evidence>
<dbReference type="PROSITE" id="PS50011">
    <property type="entry name" value="PROTEIN_KINASE_DOM"/>
    <property type="match status" value="1"/>
</dbReference>
<protein>
    <recommendedName>
        <fullName evidence="6">Protein kinase domain-containing protein</fullName>
    </recommendedName>
</protein>
<comment type="similarity">
    <text evidence="5">Belongs to the protein kinase superfamily.</text>
</comment>
<dbReference type="FunFam" id="3.30.200.20:FF:000042">
    <property type="entry name" value="Aurora kinase A"/>
    <property type="match status" value="1"/>
</dbReference>
<name>A0A1R2CWQ5_9CILI</name>
<accession>A0A1R2CWQ5</accession>
<dbReference type="GO" id="GO:0004674">
    <property type="term" value="F:protein serine/threonine kinase activity"/>
    <property type="evidence" value="ECO:0007669"/>
    <property type="project" value="UniProtKB-KW"/>
</dbReference>
<proteinExistence type="inferred from homology"/>
<dbReference type="PROSITE" id="PS00107">
    <property type="entry name" value="PROTEIN_KINASE_ATP"/>
    <property type="match status" value="1"/>
</dbReference>
<keyword evidence="5" id="KW-0418">Kinase</keyword>
<dbReference type="GO" id="GO:0005737">
    <property type="term" value="C:cytoplasm"/>
    <property type="evidence" value="ECO:0007669"/>
    <property type="project" value="TreeGrafter"/>
</dbReference>
<organism evidence="7 8">
    <name type="scientific">Stentor coeruleus</name>
    <dbReference type="NCBI Taxonomy" id="5963"/>
    <lineage>
        <taxon>Eukaryota</taxon>
        <taxon>Sar</taxon>
        <taxon>Alveolata</taxon>
        <taxon>Ciliophora</taxon>
        <taxon>Postciliodesmatophora</taxon>
        <taxon>Heterotrichea</taxon>
        <taxon>Heterotrichida</taxon>
        <taxon>Stentoridae</taxon>
        <taxon>Stentor</taxon>
    </lineage>
</organism>
<dbReference type="InterPro" id="IPR011009">
    <property type="entry name" value="Kinase-like_dom_sf"/>
</dbReference>
<evidence type="ECO:0000256" key="1">
    <source>
        <dbReference type="ARBA" id="ARBA00011245"/>
    </source>
</evidence>
<dbReference type="PANTHER" id="PTHR24346">
    <property type="entry name" value="MAP/MICROTUBULE AFFINITY-REGULATING KINASE"/>
    <property type="match status" value="1"/>
</dbReference>
<dbReference type="InterPro" id="IPR017441">
    <property type="entry name" value="Protein_kinase_ATP_BS"/>
</dbReference>
<dbReference type="EMBL" id="MPUH01000042">
    <property type="protein sequence ID" value="OMJ93432.1"/>
    <property type="molecule type" value="Genomic_DNA"/>
</dbReference>
<evidence type="ECO:0000313" key="7">
    <source>
        <dbReference type="EMBL" id="OMJ93432.1"/>
    </source>
</evidence>
<keyword evidence="2 4" id="KW-0547">Nucleotide-binding</keyword>